<accession>H1LBQ7</accession>
<gene>
    <name evidence="1" type="ORF">HMPREF9104_00017</name>
</gene>
<name>H1LBQ7_9LACO</name>
<evidence type="ECO:0000313" key="1">
    <source>
        <dbReference type="EMBL" id="EHO54734.1"/>
    </source>
</evidence>
<sequence>MFVASRLNSTNSQDNNYWDSVVKWKNEVIIQIRNSVILCIKANIA</sequence>
<dbReference type="EMBL" id="AGRJ01000002">
    <property type="protein sequence ID" value="EHO54734.1"/>
    <property type="molecule type" value="Genomic_DNA"/>
</dbReference>
<dbReference type="Proteomes" id="UP000005025">
    <property type="component" value="Unassembled WGS sequence"/>
</dbReference>
<dbReference type="STRING" id="797516.HMPREF9104_00017"/>
<proteinExistence type="predicted"/>
<dbReference type="HOGENOM" id="CLU_3201286_0_0_9"/>
<organism evidence="1 2">
    <name type="scientific">Lentilactobacillus kisonensis F0435</name>
    <dbReference type="NCBI Taxonomy" id="797516"/>
    <lineage>
        <taxon>Bacteria</taxon>
        <taxon>Bacillati</taxon>
        <taxon>Bacillota</taxon>
        <taxon>Bacilli</taxon>
        <taxon>Lactobacillales</taxon>
        <taxon>Lactobacillaceae</taxon>
        <taxon>Lentilactobacillus</taxon>
    </lineage>
</organism>
<dbReference type="AlphaFoldDB" id="H1LBQ7"/>
<comment type="caution">
    <text evidence="1">The sequence shown here is derived from an EMBL/GenBank/DDBJ whole genome shotgun (WGS) entry which is preliminary data.</text>
</comment>
<evidence type="ECO:0000313" key="2">
    <source>
        <dbReference type="Proteomes" id="UP000005025"/>
    </source>
</evidence>
<reference evidence="1 2" key="1">
    <citation type="submission" date="2011-09" db="EMBL/GenBank/DDBJ databases">
        <authorList>
            <person name="Weinstock G."/>
            <person name="Sodergren E."/>
            <person name="Clifton S."/>
            <person name="Fulton L."/>
            <person name="Fulton B."/>
            <person name="Courtney L."/>
            <person name="Fronick C."/>
            <person name="Harrison M."/>
            <person name="Strong C."/>
            <person name="Farmer C."/>
            <person name="Delahaunty K."/>
            <person name="Markovic C."/>
            <person name="Hall O."/>
            <person name="Minx P."/>
            <person name="Tomlinson C."/>
            <person name="Mitreva M."/>
            <person name="Hou S."/>
            <person name="Chen J."/>
            <person name="Wollam A."/>
            <person name="Pepin K.H."/>
            <person name="Johnson M."/>
            <person name="Bhonagiri V."/>
            <person name="Zhang X."/>
            <person name="Suruliraj S."/>
            <person name="Warren W."/>
            <person name="Chinwalla A."/>
            <person name="Mardis E.R."/>
            <person name="Wilson R.K."/>
        </authorList>
    </citation>
    <scope>NUCLEOTIDE SEQUENCE [LARGE SCALE GENOMIC DNA]</scope>
    <source>
        <strain evidence="1 2">F0435</strain>
    </source>
</reference>
<protein>
    <submittedName>
        <fullName evidence="1">Uncharacterized protein</fullName>
    </submittedName>
</protein>